<evidence type="ECO:0000313" key="3">
    <source>
        <dbReference type="Proteomes" id="UP000198597"/>
    </source>
</evidence>
<dbReference type="Pfam" id="PF01963">
    <property type="entry name" value="TraB_PrgY_gumN"/>
    <property type="match status" value="1"/>
</dbReference>
<keyword evidence="3" id="KW-1185">Reference proteome</keyword>
<dbReference type="PANTHER" id="PTHR40590">
    <property type="entry name" value="CYTOPLASMIC PROTEIN-RELATED"/>
    <property type="match status" value="1"/>
</dbReference>
<reference evidence="2 3" key="1">
    <citation type="submission" date="2016-10" db="EMBL/GenBank/DDBJ databases">
        <authorList>
            <person name="de Groot N.N."/>
        </authorList>
    </citation>
    <scope>NUCLEOTIDE SEQUENCE [LARGE SCALE GENOMIC DNA]</scope>
    <source>
        <strain evidence="2 3">DSM 12272</strain>
    </source>
</reference>
<sequence>MESEVKKYQMVNIMKFICAILVITIHTSAFRSLGEGANATLSLVIARIAVPFFFIAAGYFFYMKMGSREGYLKGYIKKLLIIYVIVNSLYLVLLFQTATSMINGGFGYLKAIYANGFALSLWYFPALILSISFVYLFLKKNWIRPLIGISIILFVVGLMGDSYFGLIQGTPLEAIVNAYKFIFDATRNGLCVGVPFITIGALINKYSLDVKVKKSIIFMAIFSLILGLEAYTLIINKIPADYNIYISLALLVPFIFIWALKCKINISDRNSNLFRDMSLWIYCVHELIMMSMFRYTRFLGTNSVVNFIVVALLSVCVAYFIANRRVKPEATNKKKELTFAIGSLALAMLFIFVGVKLNSAPQGEGNPYVINVADDAPTSNIVGLLWKISDEDSGMYLYGNPMIGTKDMYPLAPVVEEAFKNSEGLLIQFNDAGLDGEKLRKIMMYEEGDSLDKHITPEAMKIMEEKVEEQGGNIDQYKKIRSRIGSQIIITNNINNDKYSLVYGIDAYLSYRAKQQKKPIIGMDDIYECCIVDNNVSNEVEDASVKLMQYNDRMSEKYLEGLDAWKTGDSQKVEECLENPYTVSEEEKGNLNKLTEIIRVNDKIILTNQNKLYESKIDQYMKDNKNYFISMSVDYILGKDGIAKMLEDKGYKVERIEN</sequence>
<evidence type="ECO:0000313" key="2">
    <source>
        <dbReference type="EMBL" id="SDP33935.1"/>
    </source>
</evidence>
<dbReference type="OrthoDB" id="5808342at2"/>
<protein>
    <submittedName>
        <fullName evidence="2">Uncharacterized conserved protein YbaP, TraB family</fullName>
    </submittedName>
</protein>
<dbReference type="InterPro" id="IPR002656">
    <property type="entry name" value="Acyl_transf_3_dom"/>
</dbReference>
<dbReference type="EMBL" id="FNJM01000004">
    <property type="protein sequence ID" value="SDP33935.1"/>
    <property type="molecule type" value="Genomic_DNA"/>
</dbReference>
<dbReference type="CDD" id="cd14789">
    <property type="entry name" value="Tiki"/>
    <property type="match status" value="1"/>
</dbReference>
<dbReference type="PANTHER" id="PTHR40590:SF1">
    <property type="entry name" value="CYTOPLASMIC PROTEIN"/>
    <property type="match status" value="1"/>
</dbReference>
<dbReference type="Proteomes" id="UP000198597">
    <property type="component" value="Unassembled WGS sequence"/>
</dbReference>
<feature type="domain" description="Acyltransferase 3" evidence="1">
    <location>
        <begin position="11"/>
        <end position="322"/>
    </location>
</feature>
<dbReference type="GO" id="GO:0016747">
    <property type="term" value="F:acyltransferase activity, transferring groups other than amino-acyl groups"/>
    <property type="evidence" value="ECO:0007669"/>
    <property type="project" value="InterPro"/>
</dbReference>
<evidence type="ECO:0000259" key="1">
    <source>
        <dbReference type="Pfam" id="PF01757"/>
    </source>
</evidence>
<dbReference type="RefSeq" id="WP_089968389.1">
    <property type="nucleotide sequence ID" value="NZ_FNJM01000004.1"/>
</dbReference>
<gene>
    <name evidence="2" type="ORF">SAMN04488529_10444</name>
</gene>
<organism evidence="2 3">
    <name type="scientific">Clostridium gasigenes</name>
    <dbReference type="NCBI Taxonomy" id="94869"/>
    <lineage>
        <taxon>Bacteria</taxon>
        <taxon>Bacillati</taxon>
        <taxon>Bacillota</taxon>
        <taxon>Clostridia</taxon>
        <taxon>Eubacteriales</taxon>
        <taxon>Clostridiaceae</taxon>
        <taxon>Clostridium</taxon>
    </lineage>
</organism>
<name>A0A1H0RX33_9CLOT</name>
<proteinExistence type="predicted"/>
<dbReference type="AlphaFoldDB" id="A0A1H0RX33"/>
<dbReference type="STRING" id="94869.SAMN04488529_10444"/>
<dbReference type="InterPro" id="IPR002816">
    <property type="entry name" value="TraB/PrgY/GumN_fam"/>
</dbReference>
<dbReference type="Pfam" id="PF01757">
    <property type="entry name" value="Acyl_transf_3"/>
    <property type="match status" value="1"/>
</dbReference>
<accession>A0A1H0RX33</accession>
<dbReference type="InterPro" id="IPR047111">
    <property type="entry name" value="YbaP-like"/>
</dbReference>